<dbReference type="AlphaFoldDB" id="A0A433UYN4"/>
<dbReference type="RefSeq" id="WP_127052521.1">
    <property type="nucleotide sequence ID" value="NZ_RSCM01000002.1"/>
</dbReference>
<feature type="transmembrane region" description="Helical" evidence="4">
    <location>
        <begin position="158"/>
        <end position="182"/>
    </location>
</feature>
<sequence>MATKVQSFMSSQPTEADFPVTYLNDTATVQVCKRLTVLEAVAFKQTCQNLIQADSKPQQVVIDFQHTTFMDSSGLGALVSNFKYAQEKGTTFALRNVTPQVMAVLNLTGLDQVFSIESLNSVESIESIHPGESRKNVARKVDPLPQTHPSVASWMKRLIDIVGSLIGLVITGFLFIPIAIAIQVNDPGPIFFRQIRCGWMGKHFAIWKFRSMCVDAEAKKSQVKNQVEGAFFKNDNDPRITRVGRFLRRTSLDELPQFWNVLKGEMSLVGTRPPTPDEVERYEVPEWQRLDVKPGMTGEWQVNGRSTVRSFEDVIRLDLQYQKNWTLVYDLRLILKTITILFNRNSGAV</sequence>
<evidence type="ECO:0000313" key="6">
    <source>
        <dbReference type="EMBL" id="RUS98962.1"/>
    </source>
</evidence>
<dbReference type="InterPro" id="IPR003658">
    <property type="entry name" value="Anti-sigma_ant"/>
</dbReference>
<dbReference type="SUPFAM" id="SSF52091">
    <property type="entry name" value="SpoIIaa-like"/>
    <property type="match status" value="1"/>
</dbReference>
<dbReference type="NCBIfam" id="TIGR00377">
    <property type="entry name" value="ant_ant_sig"/>
    <property type="match status" value="1"/>
</dbReference>
<evidence type="ECO:0000256" key="3">
    <source>
        <dbReference type="RuleBase" id="RU003749"/>
    </source>
</evidence>
<dbReference type="OrthoDB" id="467691at2"/>
<name>A0A433UYN4_ANAVA</name>
<keyword evidence="7" id="KW-1185">Reference proteome</keyword>
<evidence type="ECO:0000256" key="1">
    <source>
        <dbReference type="ARBA" id="ARBA00006464"/>
    </source>
</evidence>
<dbReference type="Pfam" id="PF02397">
    <property type="entry name" value="Bac_transf"/>
    <property type="match status" value="1"/>
</dbReference>
<evidence type="ECO:0000313" key="7">
    <source>
        <dbReference type="Proteomes" id="UP000276103"/>
    </source>
</evidence>
<evidence type="ECO:0000259" key="5">
    <source>
        <dbReference type="PROSITE" id="PS50801"/>
    </source>
</evidence>
<dbReference type="Pfam" id="PF01740">
    <property type="entry name" value="STAS"/>
    <property type="match status" value="1"/>
</dbReference>
<dbReference type="PANTHER" id="PTHR30576:SF10">
    <property type="entry name" value="SLL5057 PROTEIN"/>
    <property type="match status" value="1"/>
</dbReference>
<dbReference type="GO" id="GO:0016780">
    <property type="term" value="F:phosphotransferase activity, for other substituted phosphate groups"/>
    <property type="evidence" value="ECO:0007669"/>
    <property type="project" value="TreeGrafter"/>
</dbReference>
<proteinExistence type="inferred from homology"/>
<dbReference type="EMBL" id="RSCM01000002">
    <property type="protein sequence ID" value="RUS98962.1"/>
    <property type="molecule type" value="Genomic_DNA"/>
</dbReference>
<dbReference type="PANTHER" id="PTHR30576">
    <property type="entry name" value="COLANIC BIOSYNTHESIS UDP-GLUCOSE LIPID CARRIER TRANSFERASE"/>
    <property type="match status" value="1"/>
</dbReference>
<dbReference type="GO" id="GO:0043856">
    <property type="term" value="F:anti-sigma factor antagonist activity"/>
    <property type="evidence" value="ECO:0007669"/>
    <property type="project" value="InterPro"/>
</dbReference>
<accession>A0A433UYN4</accession>
<dbReference type="Gene3D" id="3.30.750.24">
    <property type="entry name" value="STAS domain"/>
    <property type="match status" value="1"/>
</dbReference>
<dbReference type="InterPro" id="IPR036513">
    <property type="entry name" value="STAS_dom_sf"/>
</dbReference>
<dbReference type="InterPro" id="IPR002645">
    <property type="entry name" value="STAS_dom"/>
</dbReference>
<dbReference type="Proteomes" id="UP000276103">
    <property type="component" value="Unassembled WGS sequence"/>
</dbReference>
<comment type="caution">
    <text evidence="6">The sequence shown here is derived from an EMBL/GenBank/DDBJ whole genome shotgun (WGS) entry which is preliminary data.</text>
</comment>
<comment type="similarity">
    <text evidence="2 3">Belongs to the anti-sigma-factor antagonist family.</text>
</comment>
<gene>
    <name evidence="6" type="ORF">DSM107003_09810</name>
</gene>
<reference evidence="6 7" key="1">
    <citation type="journal article" date="2019" name="Genome Biol. Evol.">
        <title>Day and night: Metabolic profiles and evolutionary relationships of six axenic non-marine cyanobacteria.</title>
        <authorList>
            <person name="Will S.E."/>
            <person name="Henke P."/>
            <person name="Boedeker C."/>
            <person name="Huang S."/>
            <person name="Brinkmann H."/>
            <person name="Rohde M."/>
            <person name="Jarek M."/>
            <person name="Friedl T."/>
            <person name="Seufert S."/>
            <person name="Schumacher M."/>
            <person name="Overmann J."/>
            <person name="Neumann-Schaal M."/>
            <person name="Petersen J."/>
        </authorList>
    </citation>
    <scope>NUCLEOTIDE SEQUENCE [LARGE SCALE GENOMIC DNA]</scope>
    <source>
        <strain evidence="6 7">SAG 1403-4b</strain>
    </source>
</reference>
<keyword evidence="4" id="KW-1133">Transmembrane helix</keyword>
<protein>
    <recommendedName>
        <fullName evidence="3">Anti-sigma factor antagonist</fullName>
    </recommendedName>
</protein>
<dbReference type="InterPro" id="IPR003362">
    <property type="entry name" value="Bact_transf"/>
</dbReference>
<evidence type="ECO:0000256" key="2">
    <source>
        <dbReference type="ARBA" id="ARBA00009013"/>
    </source>
</evidence>
<comment type="similarity">
    <text evidence="1">Belongs to the bacterial sugar transferase family.</text>
</comment>
<keyword evidence="4" id="KW-0812">Transmembrane</keyword>
<dbReference type="PROSITE" id="PS50801">
    <property type="entry name" value="STAS"/>
    <property type="match status" value="1"/>
</dbReference>
<organism evidence="6 7">
    <name type="scientific">Trichormus variabilis SAG 1403-4b</name>
    <dbReference type="NCBI Taxonomy" id="447716"/>
    <lineage>
        <taxon>Bacteria</taxon>
        <taxon>Bacillati</taxon>
        <taxon>Cyanobacteriota</taxon>
        <taxon>Cyanophyceae</taxon>
        <taxon>Nostocales</taxon>
        <taxon>Nostocaceae</taxon>
        <taxon>Trichormus</taxon>
    </lineage>
</organism>
<evidence type="ECO:0000256" key="4">
    <source>
        <dbReference type="SAM" id="Phobius"/>
    </source>
</evidence>
<keyword evidence="4" id="KW-0472">Membrane</keyword>
<feature type="domain" description="STAS" evidence="5">
    <location>
        <begin position="16"/>
        <end position="127"/>
    </location>
</feature>
<dbReference type="CDD" id="cd07043">
    <property type="entry name" value="STAS_anti-anti-sigma_factors"/>
    <property type="match status" value="1"/>
</dbReference>